<protein>
    <submittedName>
        <fullName evidence="5">Sulfurtransferase</fullName>
    </submittedName>
</protein>
<evidence type="ECO:0000313" key="6">
    <source>
        <dbReference type="Proteomes" id="UP001500839"/>
    </source>
</evidence>
<keyword evidence="2" id="KW-0677">Repeat</keyword>
<dbReference type="PANTHER" id="PTHR11364">
    <property type="entry name" value="THIOSULFATE SULFERTANSFERASE"/>
    <property type="match status" value="1"/>
</dbReference>
<evidence type="ECO:0000256" key="2">
    <source>
        <dbReference type="ARBA" id="ARBA00022737"/>
    </source>
</evidence>
<feature type="domain" description="Rhodanese" evidence="4">
    <location>
        <begin position="185"/>
        <end position="299"/>
    </location>
</feature>
<dbReference type="PROSITE" id="PS50206">
    <property type="entry name" value="RHODANESE_3"/>
    <property type="match status" value="2"/>
</dbReference>
<dbReference type="SUPFAM" id="SSF52821">
    <property type="entry name" value="Rhodanese/Cell cycle control phosphatase"/>
    <property type="match status" value="2"/>
</dbReference>
<reference evidence="6" key="1">
    <citation type="journal article" date="2019" name="Int. J. Syst. Evol. Microbiol.">
        <title>The Global Catalogue of Microorganisms (GCM) 10K type strain sequencing project: providing services to taxonomists for standard genome sequencing and annotation.</title>
        <authorList>
            <consortium name="The Broad Institute Genomics Platform"/>
            <consortium name="The Broad Institute Genome Sequencing Center for Infectious Disease"/>
            <person name="Wu L."/>
            <person name="Ma J."/>
        </authorList>
    </citation>
    <scope>NUCLEOTIDE SEQUENCE [LARGE SCALE GENOMIC DNA]</scope>
    <source>
        <strain evidence="6">JCM 18542</strain>
    </source>
</reference>
<proteinExistence type="predicted"/>
<feature type="domain" description="Rhodanese" evidence="4">
    <location>
        <begin position="30"/>
        <end position="147"/>
    </location>
</feature>
<dbReference type="RefSeq" id="WP_200175613.1">
    <property type="nucleotide sequence ID" value="NZ_BAABKQ010000001.1"/>
</dbReference>
<dbReference type="InterPro" id="IPR045078">
    <property type="entry name" value="TST/MPST-like"/>
</dbReference>
<evidence type="ECO:0000256" key="1">
    <source>
        <dbReference type="ARBA" id="ARBA00022679"/>
    </source>
</evidence>
<feature type="region of interest" description="Disordered" evidence="3">
    <location>
        <begin position="201"/>
        <end position="220"/>
    </location>
</feature>
<dbReference type="PANTHER" id="PTHR11364:SF27">
    <property type="entry name" value="SULFURTRANSFERASE"/>
    <property type="match status" value="1"/>
</dbReference>
<gene>
    <name evidence="5" type="ORF">GCM10023353_35270</name>
</gene>
<evidence type="ECO:0000256" key="3">
    <source>
        <dbReference type="SAM" id="MobiDB-lite"/>
    </source>
</evidence>
<dbReference type="Pfam" id="PF00581">
    <property type="entry name" value="Rhodanese"/>
    <property type="match status" value="2"/>
</dbReference>
<dbReference type="Gene3D" id="3.40.250.10">
    <property type="entry name" value="Rhodanese-like domain"/>
    <property type="match status" value="2"/>
</dbReference>
<dbReference type="CDD" id="cd01449">
    <property type="entry name" value="TST_Repeat_2"/>
    <property type="match status" value="1"/>
</dbReference>
<organism evidence="5 6">
    <name type="scientific">Tomitella cavernea</name>
    <dbReference type="NCBI Taxonomy" id="1387982"/>
    <lineage>
        <taxon>Bacteria</taxon>
        <taxon>Bacillati</taxon>
        <taxon>Actinomycetota</taxon>
        <taxon>Actinomycetes</taxon>
        <taxon>Mycobacteriales</taxon>
        <taxon>Tomitella</taxon>
    </lineage>
</organism>
<evidence type="ECO:0000313" key="5">
    <source>
        <dbReference type="EMBL" id="GAA4823469.1"/>
    </source>
</evidence>
<name>A0ABP9D164_9ACTN</name>
<dbReference type="EMBL" id="BAABKQ010000001">
    <property type="protein sequence ID" value="GAA4823469.1"/>
    <property type="molecule type" value="Genomic_DNA"/>
</dbReference>
<dbReference type="InterPro" id="IPR001307">
    <property type="entry name" value="Thiosulphate_STrfase_CS"/>
</dbReference>
<dbReference type="CDD" id="cd01448">
    <property type="entry name" value="TST_Repeat_1"/>
    <property type="match status" value="1"/>
</dbReference>
<dbReference type="InterPro" id="IPR036873">
    <property type="entry name" value="Rhodanese-like_dom_sf"/>
</dbReference>
<dbReference type="Proteomes" id="UP001500839">
    <property type="component" value="Unassembled WGS sequence"/>
</dbReference>
<comment type="caution">
    <text evidence="5">The sequence shown here is derived from an EMBL/GenBank/DDBJ whole genome shotgun (WGS) entry which is preliminary data.</text>
</comment>
<evidence type="ECO:0000259" key="4">
    <source>
        <dbReference type="PROSITE" id="PS50206"/>
    </source>
</evidence>
<dbReference type="InterPro" id="IPR001763">
    <property type="entry name" value="Rhodanese-like_dom"/>
</dbReference>
<keyword evidence="1" id="KW-0808">Transferase</keyword>
<sequence>MSGQKRTTWTGPGPASPLVDARGLRELLASSPPPVLLDVRWALTTGPDRDGFDDGHIPGARFVDLDAELAGPPGPGGRHPLPSAAVFEEAMRAAGVGEASAVVVYDAGPATAAARAWWLLRHHGHEDVRVLDGGLARWVAEGLPLDTSDGGTHDDVSPARGDFRCGPAPSTGPGSSLEADGALGCAARGVLIDARAPERFRGDSEPVDPVAGHIPGAVNRPTTANVRDDGTFLPADALRRQFDAVIGGIGGRPDEVAAYCGSGITAAHQVLALQIAGIPARLYPGSWSHWITDPARPVATGDR</sequence>
<accession>A0ABP9D164</accession>
<dbReference type="SMART" id="SM00450">
    <property type="entry name" value="RHOD"/>
    <property type="match status" value="2"/>
</dbReference>
<keyword evidence="6" id="KW-1185">Reference proteome</keyword>
<dbReference type="PROSITE" id="PS00380">
    <property type="entry name" value="RHODANESE_1"/>
    <property type="match status" value="1"/>
</dbReference>